<dbReference type="GO" id="GO:0005524">
    <property type="term" value="F:ATP binding"/>
    <property type="evidence" value="ECO:0007669"/>
    <property type="project" value="UniProtKB-KW"/>
</dbReference>
<dbReference type="CDD" id="cd03230">
    <property type="entry name" value="ABC_DR_subfamily_A"/>
    <property type="match status" value="1"/>
</dbReference>
<keyword evidence="2" id="KW-0813">Transport</keyword>
<dbReference type="eggNOG" id="COG1131">
    <property type="taxonomic scope" value="Bacteria"/>
</dbReference>
<dbReference type="SMART" id="SM00382">
    <property type="entry name" value="AAA"/>
    <property type="match status" value="1"/>
</dbReference>
<dbReference type="PROSITE" id="PS50893">
    <property type="entry name" value="ABC_TRANSPORTER_2"/>
    <property type="match status" value="1"/>
</dbReference>
<dbReference type="InParanoid" id="C7Q446"/>
<evidence type="ECO:0000313" key="7">
    <source>
        <dbReference type="EMBL" id="ACU69906.1"/>
    </source>
</evidence>
<keyword evidence="3" id="KW-0547">Nucleotide-binding</keyword>
<proteinExistence type="inferred from homology"/>
<feature type="domain" description="ABC transporter" evidence="6">
    <location>
        <begin position="21"/>
        <end position="256"/>
    </location>
</feature>
<reference evidence="7 8" key="1">
    <citation type="journal article" date="2009" name="Stand. Genomic Sci.">
        <title>Complete genome sequence of Catenulispora acidiphila type strain (ID 139908).</title>
        <authorList>
            <person name="Copeland A."/>
            <person name="Lapidus A."/>
            <person name="Glavina Del Rio T."/>
            <person name="Nolan M."/>
            <person name="Lucas S."/>
            <person name="Chen F."/>
            <person name="Tice H."/>
            <person name="Cheng J.F."/>
            <person name="Bruce D."/>
            <person name="Goodwin L."/>
            <person name="Pitluck S."/>
            <person name="Mikhailova N."/>
            <person name="Pati A."/>
            <person name="Ivanova N."/>
            <person name="Mavromatis K."/>
            <person name="Chen A."/>
            <person name="Palaniappan K."/>
            <person name="Chain P."/>
            <person name="Land M."/>
            <person name="Hauser L."/>
            <person name="Chang Y.J."/>
            <person name="Jeffries C.D."/>
            <person name="Chertkov O."/>
            <person name="Brettin T."/>
            <person name="Detter J.C."/>
            <person name="Han C."/>
            <person name="Ali Z."/>
            <person name="Tindall B.J."/>
            <person name="Goker M."/>
            <person name="Bristow J."/>
            <person name="Eisen J.A."/>
            <person name="Markowitz V."/>
            <person name="Hugenholtz P."/>
            <person name="Kyrpides N.C."/>
            <person name="Klenk H.P."/>
        </authorList>
    </citation>
    <scope>NUCLEOTIDE SEQUENCE [LARGE SCALE GENOMIC DNA]</scope>
    <source>
        <strain evidence="8">DSM 44928 / JCM 14897 / NBRC 102108 / NRRL B-24433 / ID139908</strain>
    </source>
</reference>
<dbReference type="Gene3D" id="3.40.50.300">
    <property type="entry name" value="P-loop containing nucleotide triphosphate hydrolases"/>
    <property type="match status" value="1"/>
</dbReference>
<evidence type="ECO:0000313" key="8">
    <source>
        <dbReference type="Proteomes" id="UP000000851"/>
    </source>
</evidence>
<evidence type="ECO:0000256" key="1">
    <source>
        <dbReference type="ARBA" id="ARBA00005417"/>
    </source>
</evidence>
<feature type="region of interest" description="Disordered" evidence="5">
    <location>
        <begin position="338"/>
        <end position="391"/>
    </location>
</feature>
<protein>
    <submittedName>
        <fullName evidence="7">ABC transporter related</fullName>
    </submittedName>
</protein>
<dbReference type="InterPro" id="IPR003593">
    <property type="entry name" value="AAA+_ATPase"/>
</dbReference>
<evidence type="ECO:0000256" key="2">
    <source>
        <dbReference type="ARBA" id="ARBA00022448"/>
    </source>
</evidence>
<feature type="compositionally biased region" description="Low complexity" evidence="5">
    <location>
        <begin position="338"/>
        <end position="353"/>
    </location>
</feature>
<dbReference type="Proteomes" id="UP000000851">
    <property type="component" value="Chromosome"/>
</dbReference>
<keyword evidence="8" id="KW-1185">Reference proteome</keyword>
<dbReference type="PANTHER" id="PTHR43335">
    <property type="entry name" value="ABC TRANSPORTER, ATP-BINDING PROTEIN"/>
    <property type="match status" value="1"/>
</dbReference>
<dbReference type="KEGG" id="cai:Caci_0975"/>
<evidence type="ECO:0000256" key="4">
    <source>
        <dbReference type="ARBA" id="ARBA00022840"/>
    </source>
</evidence>
<evidence type="ECO:0000256" key="3">
    <source>
        <dbReference type="ARBA" id="ARBA00022741"/>
    </source>
</evidence>
<dbReference type="RefSeq" id="WP_012785200.1">
    <property type="nucleotide sequence ID" value="NC_013131.1"/>
</dbReference>
<keyword evidence="4" id="KW-0067">ATP-binding</keyword>
<dbReference type="AlphaFoldDB" id="C7Q446"/>
<dbReference type="InterPro" id="IPR003439">
    <property type="entry name" value="ABC_transporter-like_ATP-bd"/>
</dbReference>
<dbReference type="SUPFAM" id="SSF52540">
    <property type="entry name" value="P-loop containing nucleoside triphosphate hydrolases"/>
    <property type="match status" value="1"/>
</dbReference>
<dbReference type="InterPro" id="IPR027417">
    <property type="entry name" value="P-loop_NTPase"/>
</dbReference>
<gene>
    <name evidence="7" type="ordered locus">Caci_0975</name>
</gene>
<dbReference type="HOGENOM" id="CLU_000604_1_2_11"/>
<dbReference type="GO" id="GO:0016887">
    <property type="term" value="F:ATP hydrolysis activity"/>
    <property type="evidence" value="ECO:0007669"/>
    <property type="project" value="InterPro"/>
</dbReference>
<name>C7Q446_CATAD</name>
<accession>C7Q446</accession>
<dbReference type="Pfam" id="PF00005">
    <property type="entry name" value="ABC_tran"/>
    <property type="match status" value="1"/>
</dbReference>
<dbReference type="PANTHER" id="PTHR43335:SF2">
    <property type="entry name" value="ABC TRANSPORTER, ATP-BINDING PROTEIN"/>
    <property type="match status" value="1"/>
</dbReference>
<dbReference type="EMBL" id="CP001700">
    <property type="protein sequence ID" value="ACU69906.1"/>
    <property type="molecule type" value="Genomic_DNA"/>
</dbReference>
<sequence length="391" mass="40403">MTTATTSTAHPAVPAASAAVIEASGLTKRYNGAARGAVTALDGLTLSVPAGVIGLVGANGAGKSTLIKILLGLLAPSSGSAAVLGYDVVDQAERIRTLVGYMPEHDCLPPDVTATEFVTHMGRMGGLPPTAAKERAAESLRHVGLHEERYRLIGTYSTGMKQRVKLAQALVGDPRLLLLDEPTNGLDPAGREAMLDLIERIGAEFGISILVASHLLGEIEQICDSLVAIESGKLLRAASMSAFTKASAVLAVEVDEGAAKLAAALKNAGLTPRRDGRALLVRLGGTEQESDLVYDAIRDAVADLGLPLNRLERRRHRVEELFADEDFDDLDDLDATSSATAATATTTAASPAASPTPAPPSPPAAEAPAEAEAADAEAADAEAAESETDHE</sequence>
<evidence type="ECO:0000256" key="5">
    <source>
        <dbReference type="SAM" id="MobiDB-lite"/>
    </source>
</evidence>
<feature type="compositionally biased region" description="Pro residues" evidence="5">
    <location>
        <begin position="354"/>
        <end position="365"/>
    </location>
</feature>
<organism evidence="7 8">
    <name type="scientific">Catenulispora acidiphila (strain DSM 44928 / JCM 14897 / NBRC 102108 / NRRL B-24433 / ID139908)</name>
    <dbReference type="NCBI Taxonomy" id="479433"/>
    <lineage>
        <taxon>Bacteria</taxon>
        <taxon>Bacillati</taxon>
        <taxon>Actinomycetota</taxon>
        <taxon>Actinomycetes</taxon>
        <taxon>Catenulisporales</taxon>
        <taxon>Catenulisporaceae</taxon>
        <taxon>Catenulispora</taxon>
    </lineage>
</organism>
<comment type="similarity">
    <text evidence="1">Belongs to the ABC transporter superfamily.</text>
</comment>
<dbReference type="OrthoDB" id="9804819at2"/>
<dbReference type="STRING" id="479433.Caci_0975"/>
<feature type="compositionally biased region" description="Acidic residues" evidence="5">
    <location>
        <begin position="372"/>
        <end position="391"/>
    </location>
</feature>
<evidence type="ECO:0000259" key="6">
    <source>
        <dbReference type="PROSITE" id="PS50893"/>
    </source>
</evidence>